<comment type="caution">
    <text evidence="12">The sequence shown here is derived from an EMBL/GenBank/DDBJ whole genome shotgun (WGS) entry which is preliminary data.</text>
</comment>
<keyword evidence="2" id="KW-0240">DNA-directed RNA polymerase</keyword>
<dbReference type="AlphaFoldDB" id="A0A6N7SCT2"/>
<dbReference type="EMBL" id="WKPJ01000052">
    <property type="protein sequence ID" value="MSA91315.1"/>
    <property type="molecule type" value="Genomic_DNA"/>
</dbReference>
<evidence type="ECO:0000256" key="5">
    <source>
        <dbReference type="ARBA" id="ARBA00023015"/>
    </source>
</evidence>
<evidence type="ECO:0000256" key="8">
    <source>
        <dbReference type="ARBA" id="ARBA00023163"/>
    </source>
</evidence>
<dbReference type="InterPro" id="IPR038709">
    <property type="entry name" value="RpoN_core-bd_sf"/>
</dbReference>
<keyword evidence="6" id="KW-0731">Sigma factor</keyword>
<evidence type="ECO:0000256" key="3">
    <source>
        <dbReference type="ARBA" id="ARBA00022679"/>
    </source>
</evidence>
<keyword evidence="8" id="KW-0804">Transcription</keyword>
<dbReference type="GO" id="GO:0003677">
    <property type="term" value="F:DNA binding"/>
    <property type="evidence" value="ECO:0007669"/>
    <property type="project" value="UniProtKB-KW"/>
</dbReference>
<protein>
    <recommendedName>
        <fullName evidence="16">RNA polymerase sigma-54 factor</fullName>
    </recommendedName>
</protein>
<dbReference type="PANTHER" id="PTHR32248">
    <property type="entry name" value="RNA POLYMERASE SIGMA-54 FACTOR"/>
    <property type="match status" value="1"/>
</dbReference>
<gene>
    <name evidence="13" type="ORF">GKD88_18415</name>
    <name evidence="12" type="ORF">GKE08_18505</name>
</gene>
<evidence type="ECO:0000256" key="7">
    <source>
        <dbReference type="ARBA" id="ARBA00023125"/>
    </source>
</evidence>
<dbReference type="GO" id="GO:0016987">
    <property type="term" value="F:sigma factor activity"/>
    <property type="evidence" value="ECO:0007669"/>
    <property type="project" value="UniProtKB-KW"/>
</dbReference>
<evidence type="ECO:0000313" key="12">
    <source>
        <dbReference type="EMBL" id="MSA91315.1"/>
    </source>
</evidence>
<accession>A0A6N7SCT2</accession>
<evidence type="ECO:0000256" key="1">
    <source>
        <dbReference type="ARBA" id="ARBA00008798"/>
    </source>
</evidence>
<keyword evidence="15" id="KW-1185">Reference proteome</keyword>
<evidence type="ECO:0000256" key="4">
    <source>
        <dbReference type="ARBA" id="ARBA00022695"/>
    </source>
</evidence>
<comment type="similarity">
    <text evidence="1">Belongs to the sigma-54 factor family.</text>
</comment>
<dbReference type="Gene3D" id="1.10.10.60">
    <property type="entry name" value="Homeodomain-like"/>
    <property type="match status" value="1"/>
</dbReference>
<keyword evidence="4" id="KW-0548">Nucleotidyltransferase</keyword>
<dbReference type="Gene3D" id="1.10.10.1330">
    <property type="entry name" value="RNA polymerase sigma-54 factor, core-binding domain"/>
    <property type="match status" value="1"/>
</dbReference>
<feature type="domain" description="RNA polymerase sigma factor 54 DNA-binding" evidence="10">
    <location>
        <begin position="262"/>
        <end position="412"/>
    </location>
</feature>
<dbReference type="InterPro" id="IPR000394">
    <property type="entry name" value="RNA_pol_sigma_54"/>
</dbReference>
<dbReference type="GO" id="GO:0016779">
    <property type="term" value="F:nucleotidyltransferase activity"/>
    <property type="evidence" value="ECO:0007669"/>
    <property type="project" value="UniProtKB-KW"/>
</dbReference>
<dbReference type="Proteomes" id="UP000480929">
    <property type="component" value="Unassembled WGS sequence"/>
</dbReference>
<feature type="region of interest" description="Disordered" evidence="9">
    <location>
        <begin position="1"/>
        <end position="25"/>
    </location>
</feature>
<dbReference type="PIRSF" id="PIRSF000774">
    <property type="entry name" value="RpoN"/>
    <property type="match status" value="1"/>
</dbReference>
<evidence type="ECO:0000313" key="14">
    <source>
        <dbReference type="Proteomes" id="UP000433575"/>
    </source>
</evidence>
<keyword evidence="7" id="KW-0238">DNA-binding</keyword>
<evidence type="ECO:0000259" key="11">
    <source>
        <dbReference type="Pfam" id="PF04963"/>
    </source>
</evidence>
<dbReference type="OrthoDB" id="9814402at2"/>
<proteinExistence type="inferred from homology"/>
<evidence type="ECO:0000256" key="9">
    <source>
        <dbReference type="SAM" id="MobiDB-lite"/>
    </source>
</evidence>
<evidence type="ECO:0000313" key="15">
    <source>
        <dbReference type="Proteomes" id="UP000480929"/>
    </source>
</evidence>
<evidence type="ECO:0000256" key="2">
    <source>
        <dbReference type="ARBA" id="ARBA00022478"/>
    </source>
</evidence>
<feature type="compositionally biased region" description="Basic and acidic residues" evidence="9">
    <location>
        <begin position="1"/>
        <end position="23"/>
    </location>
</feature>
<dbReference type="InterPro" id="IPR007046">
    <property type="entry name" value="RNA_pol_sigma_54_core-bd"/>
</dbReference>
<dbReference type="Pfam" id="PF04963">
    <property type="entry name" value="Sigma54_CBD"/>
    <property type="match status" value="1"/>
</dbReference>
<dbReference type="GO" id="GO:0006352">
    <property type="term" value="P:DNA-templated transcription initiation"/>
    <property type="evidence" value="ECO:0007669"/>
    <property type="project" value="InterPro"/>
</dbReference>
<organism evidence="12 14">
    <name type="scientific">Holdemania massiliensis</name>
    <dbReference type="NCBI Taxonomy" id="1468449"/>
    <lineage>
        <taxon>Bacteria</taxon>
        <taxon>Bacillati</taxon>
        <taxon>Bacillota</taxon>
        <taxon>Erysipelotrichia</taxon>
        <taxon>Erysipelotrichales</taxon>
        <taxon>Erysipelotrichaceae</taxon>
        <taxon>Holdemania</taxon>
    </lineage>
</organism>
<name>A0A6N7SCT2_9FIRM</name>
<keyword evidence="3" id="KW-0808">Transferase</keyword>
<dbReference type="GO" id="GO:0001216">
    <property type="term" value="F:DNA-binding transcription activator activity"/>
    <property type="evidence" value="ECO:0007669"/>
    <property type="project" value="InterPro"/>
</dbReference>
<evidence type="ECO:0000313" key="13">
    <source>
        <dbReference type="EMBL" id="MSC35092.1"/>
    </source>
</evidence>
<feature type="domain" description="RNA polymerase sigma factor 54 core-binding" evidence="11">
    <location>
        <begin position="85"/>
        <end position="243"/>
    </location>
</feature>
<dbReference type="EMBL" id="WKPI01000055">
    <property type="protein sequence ID" value="MSC35092.1"/>
    <property type="molecule type" value="Genomic_DNA"/>
</dbReference>
<dbReference type="PANTHER" id="PTHR32248:SF4">
    <property type="entry name" value="RNA POLYMERASE SIGMA-54 FACTOR"/>
    <property type="match status" value="1"/>
</dbReference>
<dbReference type="PRINTS" id="PR00045">
    <property type="entry name" value="SIGMA54FCT"/>
</dbReference>
<evidence type="ECO:0008006" key="16">
    <source>
        <dbReference type="Google" id="ProtNLM"/>
    </source>
</evidence>
<dbReference type="InterPro" id="IPR007634">
    <property type="entry name" value="RNA_pol_sigma_54_DNA-bd"/>
</dbReference>
<evidence type="ECO:0000256" key="6">
    <source>
        <dbReference type="ARBA" id="ARBA00023082"/>
    </source>
</evidence>
<dbReference type="Proteomes" id="UP000433575">
    <property type="component" value="Unassembled WGS sequence"/>
</dbReference>
<sequence length="442" mass="50440">MKAVAKKCEQDYTEKQERHDMKNKQSLKLHQAQHQRQAFSPARGRFVETLTKSRQELNVQLRSLIAANPFLHTVSDEVLSIQPAAASDIREDLLLQLHTGSWPCRTEAAEYIIESLDDHGFFDPQLPAPGFSASQIDDALRVVQQFEPFGVGLRSSVEYLVRQLESRQEALALRILTEGAQELTAHQTAALCQKLKITEDQLTHQLKIIRSCQLYPCQLNPASESYIQADVLLELEDDEFRITSLTPQVVVDRPQGPLSPELKRYLNEAQLTLDLIDQRNLTLQLVFRCLVRYQQNHLMKGAPLAICRLKDIAEDTGLHISTVSRACAHKYFEYQGHIRPVSDLLCKSIHHVSYSEIELHLRTWIAAENSADPLDDDQLARRFASLGVPLSRRRIAAYRKRLNIPNSYQRRQISKTQFCSAKTFSRRSNKIEVKVEKTGKAP</sequence>
<dbReference type="GO" id="GO:0000428">
    <property type="term" value="C:DNA-directed RNA polymerase complex"/>
    <property type="evidence" value="ECO:0007669"/>
    <property type="project" value="UniProtKB-KW"/>
</dbReference>
<evidence type="ECO:0000259" key="10">
    <source>
        <dbReference type="Pfam" id="PF04552"/>
    </source>
</evidence>
<keyword evidence="5" id="KW-0805">Transcription regulation</keyword>
<dbReference type="Pfam" id="PF04552">
    <property type="entry name" value="Sigma54_DBD"/>
    <property type="match status" value="1"/>
</dbReference>
<reference evidence="14 15" key="1">
    <citation type="journal article" date="2019" name="Nat. Med.">
        <title>A library of human gut bacterial isolates paired with longitudinal multiomics data enables mechanistic microbiome research.</title>
        <authorList>
            <person name="Poyet M."/>
            <person name="Groussin M."/>
            <person name="Gibbons S.M."/>
            <person name="Avila-Pacheco J."/>
            <person name="Jiang X."/>
            <person name="Kearney S.M."/>
            <person name="Perrotta A.R."/>
            <person name="Berdy B."/>
            <person name="Zhao S."/>
            <person name="Lieberman T.D."/>
            <person name="Swanson P.K."/>
            <person name="Smith M."/>
            <person name="Roesemann S."/>
            <person name="Alexander J.E."/>
            <person name="Rich S.A."/>
            <person name="Livny J."/>
            <person name="Vlamakis H."/>
            <person name="Clish C."/>
            <person name="Bullock K."/>
            <person name="Deik A."/>
            <person name="Scott J."/>
            <person name="Pierce K.A."/>
            <person name="Xavier R.J."/>
            <person name="Alm E.J."/>
        </authorList>
    </citation>
    <scope>NUCLEOTIDE SEQUENCE [LARGE SCALE GENOMIC DNA]</scope>
    <source>
        <strain evidence="12 14">BIOML-A4</strain>
        <strain evidence="13 15">BIOML-A5</strain>
    </source>
</reference>
<dbReference type="PROSITE" id="PS50044">
    <property type="entry name" value="SIGMA54_3"/>
    <property type="match status" value="1"/>
</dbReference>